<dbReference type="Proteomes" id="UP001461498">
    <property type="component" value="Unassembled WGS sequence"/>
</dbReference>
<feature type="signal peptide" evidence="2">
    <location>
        <begin position="1"/>
        <end position="23"/>
    </location>
</feature>
<gene>
    <name evidence="3" type="ORF">O3M35_008731</name>
</gene>
<protein>
    <submittedName>
        <fullName evidence="3">Uncharacterized protein</fullName>
    </submittedName>
</protein>
<accession>A0AAW1DEP3</accession>
<evidence type="ECO:0000256" key="2">
    <source>
        <dbReference type="SAM" id="SignalP"/>
    </source>
</evidence>
<feature type="region of interest" description="Disordered" evidence="1">
    <location>
        <begin position="202"/>
        <end position="221"/>
    </location>
</feature>
<feature type="chain" id="PRO_5043799765" evidence="2">
    <location>
        <begin position="24"/>
        <end position="371"/>
    </location>
</feature>
<keyword evidence="4" id="KW-1185">Reference proteome</keyword>
<dbReference type="EMBL" id="JAPXFL010000005">
    <property type="protein sequence ID" value="KAK9506880.1"/>
    <property type="molecule type" value="Genomic_DNA"/>
</dbReference>
<name>A0AAW1DEP3_9HEMI</name>
<feature type="compositionally biased region" description="Polar residues" evidence="1">
    <location>
        <begin position="205"/>
        <end position="215"/>
    </location>
</feature>
<proteinExistence type="predicted"/>
<sequence>MLSMKLSKILYLVVIIFSALIKAEEINVQENGQSWSNSASGEKIERKCEGDSCGRSYLKRCIETPSLNIEERKRKLTSASVPNFYSILLNSLKRKTGRKQIKQDRVIGDQIRDYAENSEIISDYTTESNLFDEESREFNNENFDTHLNSYHKYINATYFKPQVNDNQYIKTGKPPLPFIIRELIRNTNINQMEEIPINYSKTDENLSTTENSAESEGSKENLRMNAVESNGEKLKMSSVEEENLKMNDDEMEKEEYENYDFIDGQYVKFDGTLRKANDGDDMKTEVMMMGEGGMRGRAGAGASSGSKPETVPNYPDSSSGQMLPCAAPHYPYQQPVTYTYYVHYPQPVLFNPYYPITNTNDQTFVRISFAK</sequence>
<dbReference type="AlphaFoldDB" id="A0AAW1DEP3"/>
<evidence type="ECO:0000313" key="3">
    <source>
        <dbReference type="EMBL" id="KAK9506880.1"/>
    </source>
</evidence>
<keyword evidence="2" id="KW-0732">Signal</keyword>
<evidence type="ECO:0000256" key="1">
    <source>
        <dbReference type="SAM" id="MobiDB-lite"/>
    </source>
</evidence>
<evidence type="ECO:0000313" key="4">
    <source>
        <dbReference type="Proteomes" id="UP001461498"/>
    </source>
</evidence>
<comment type="caution">
    <text evidence="3">The sequence shown here is derived from an EMBL/GenBank/DDBJ whole genome shotgun (WGS) entry which is preliminary data.</text>
</comment>
<organism evidence="3 4">
    <name type="scientific">Rhynocoris fuscipes</name>
    <dbReference type="NCBI Taxonomy" id="488301"/>
    <lineage>
        <taxon>Eukaryota</taxon>
        <taxon>Metazoa</taxon>
        <taxon>Ecdysozoa</taxon>
        <taxon>Arthropoda</taxon>
        <taxon>Hexapoda</taxon>
        <taxon>Insecta</taxon>
        <taxon>Pterygota</taxon>
        <taxon>Neoptera</taxon>
        <taxon>Paraneoptera</taxon>
        <taxon>Hemiptera</taxon>
        <taxon>Heteroptera</taxon>
        <taxon>Panheteroptera</taxon>
        <taxon>Cimicomorpha</taxon>
        <taxon>Reduviidae</taxon>
        <taxon>Harpactorinae</taxon>
        <taxon>Harpactorini</taxon>
        <taxon>Rhynocoris</taxon>
    </lineage>
</organism>
<reference evidence="3 4" key="1">
    <citation type="submission" date="2022-12" db="EMBL/GenBank/DDBJ databases">
        <title>Chromosome-level genome assembly of true bugs.</title>
        <authorList>
            <person name="Ma L."/>
            <person name="Li H."/>
        </authorList>
    </citation>
    <scope>NUCLEOTIDE SEQUENCE [LARGE SCALE GENOMIC DNA]</scope>
    <source>
        <strain evidence="3">Lab_2022b</strain>
    </source>
</reference>
<feature type="region of interest" description="Disordered" evidence="1">
    <location>
        <begin position="296"/>
        <end position="317"/>
    </location>
</feature>